<comment type="catalytic activity">
    <reaction evidence="9">
        <text>L-aspartate + O2 = iminosuccinate + H2O2</text>
        <dbReference type="Rhea" id="RHEA:25876"/>
        <dbReference type="ChEBI" id="CHEBI:15379"/>
        <dbReference type="ChEBI" id="CHEBI:16240"/>
        <dbReference type="ChEBI" id="CHEBI:29991"/>
        <dbReference type="ChEBI" id="CHEBI:77875"/>
        <dbReference type="EC" id="1.4.3.16"/>
    </reaction>
    <physiologicalReaction direction="left-to-right" evidence="9">
        <dbReference type="Rhea" id="RHEA:25877"/>
    </physiologicalReaction>
</comment>
<feature type="transmembrane region" description="Helical" evidence="12">
    <location>
        <begin position="12"/>
        <end position="30"/>
    </location>
</feature>
<dbReference type="PIRSF" id="PIRSF000171">
    <property type="entry name" value="SDHA_APRA_LASPO"/>
    <property type="match status" value="1"/>
</dbReference>
<dbReference type="InterPro" id="IPR036188">
    <property type="entry name" value="FAD/NAD-bd_sf"/>
</dbReference>
<dbReference type="InterPro" id="IPR015939">
    <property type="entry name" value="Fum_Rdtase/Succ_DH_flav-like_C"/>
</dbReference>
<comment type="cofactor">
    <cofactor evidence="1 11">
        <name>FAD</name>
        <dbReference type="ChEBI" id="CHEBI:57692"/>
    </cofactor>
</comment>
<dbReference type="RefSeq" id="WP_380249386.1">
    <property type="nucleotide sequence ID" value="NZ_JBHUII010000001.1"/>
</dbReference>
<dbReference type="NCBIfam" id="TIGR00551">
    <property type="entry name" value="nadB"/>
    <property type="match status" value="1"/>
</dbReference>
<dbReference type="InterPro" id="IPR003953">
    <property type="entry name" value="FAD-dep_OxRdtase_2_FAD-bd"/>
</dbReference>
<evidence type="ECO:0000259" key="13">
    <source>
        <dbReference type="Pfam" id="PF00890"/>
    </source>
</evidence>
<evidence type="ECO:0000256" key="6">
    <source>
        <dbReference type="ARBA" id="ARBA00022642"/>
    </source>
</evidence>
<protein>
    <recommendedName>
        <fullName evidence="4 10">L-aspartate oxidase</fullName>
        <ecNumber evidence="4 10">1.4.3.16</ecNumber>
    </recommendedName>
</protein>
<dbReference type="GO" id="GO:0008734">
    <property type="term" value="F:L-aspartate oxidase activity"/>
    <property type="evidence" value="ECO:0007669"/>
    <property type="project" value="UniProtKB-EC"/>
</dbReference>
<evidence type="ECO:0000256" key="5">
    <source>
        <dbReference type="ARBA" id="ARBA00022630"/>
    </source>
</evidence>
<dbReference type="Proteomes" id="UP001597294">
    <property type="component" value="Unassembled WGS sequence"/>
</dbReference>
<evidence type="ECO:0000256" key="3">
    <source>
        <dbReference type="ARBA" id="ARBA00008562"/>
    </source>
</evidence>
<dbReference type="Gene3D" id="3.90.700.10">
    <property type="entry name" value="Succinate dehydrogenase/fumarate reductase flavoprotein, catalytic domain"/>
    <property type="match status" value="1"/>
</dbReference>
<reference evidence="16" key="1">
    <citation type="journal article" date="2019" name="Int. J. Syst. Evol. Microbiol.">
        <title>The Global Catalogue of Microorganisms (GCM) 10K type strain sequencing project: providing services to taxonomists for standard genome sequencing and annotation.</title>
        <authorList>
            <consortium name="The Broad Institute Genomics Platform"/>
            <consortium name="The Broad Institute Genome Sequencing Center for Infectious Disease"/>
            <person name="Wu L."/>
            <person name="Ma J."/>
        </authorList>
    </citation>
    <scope>NUCLEOTIDE SEQUENCE [LARGE SCALE GENOMIC DNA]</scope>
    <source>
        <strain evidence="16">CGMCC 4.7192</strain>
    </source>
</reference>
<gene>
    <name evidence="15" type="ORF">ACFSKO_05930</name>
</gene>
<comment type="function">
    <text evidence="11">Catalyzes the oxidation of L-aspartate to iminoaspartate.</text>
</comment>
<sequence length="537" mass="57833">MGTTTENALKTGVLVIGAGLAGLMTALTLAPKSVILLSKGPLGEEASSTWAQGGISAALSPEDSPANHLRDTLAVAGGIADEDIAALVTDLGPERIQDLIDLGVIFDQDENGLSLSREAAHSHRRVVHANGDSTGREVMRALRLRTLEASHITVLENAEALDLITEESEEAKIVGGATVFQDQQHIVIQAEAVVLATGGIGQLYSATTNPLAACGDGLAMAARAGATLKDLEFVQFHPTAIDVDATPRPLATEALRGDGAWLVNDLGERFMKAEHPLAELAPRDIVARGIWRQREAGQKCYLDTRNSIGRALPEHFPTVFSHCQDHGIDPRTDLIPVVPAAHYHMGGIEADNRGRTDIKGLWACGEVACTGLHGANRLASNSLLEALVFAPLVSKDIKDQQQKHPLSSDIKNLAVSTPPYPKLKTGLETDVIAELQVLNYRYIGLCRNAHGLETLVTHLDNLKQKYPAPSARLRNLMTVSRLVAQSALTRKESRGGHYRDDYPETLDGYKAHSRLTFDDTQKTNFEITRSPSLKMAS</sequence>
<comment type="pathway">
    <text evidence="2 11">Cofactor biosynthesis; NAD(+) biosynthesis; iminoaspartate from L-aspartate (oxidase route): step 1/1.</text>
</comment>
<dbReference type="NCBIfam" id="NF005701">
    <property type="entry name" value="PRK07512.1"/>
    <property type="match status" value="1"/>
</dbReference>
<evidence type="ECO:0000313" key="15">
    <source>
        <dbReference type="EMBL" id="MFD2205137.1"/>
    </source>
</evidence>
<evidence type="ECO:0000256" key="8">
    <source>
        <dbReference type="ARBA" id="ARBA00023002"/>
    </source>
</evidence>
<keyword evidence="7 11" id="KW-0274">FAD</keyword>
<dbReference type="EMBL" id="JBHUII010000001">
    <property type="protein sequence ID" value="MFD2205137.1"/>
    <property type="molecule type" value="Genomic_DNA"/>
</dbReference>
<dbReference type="Pfam" id="PF02910">
    <property type="entry name" value="Succ_DH_flav_C"/>
    <property type="match status" value="1"/>
</dbReference>
<keyword evidence="12" id="KW-0812">Transmembrane</keyword>
<keyword evidence="16" id="KW-1185">Reference proteome</keyword>
<dbReference type="InterPro" id="IPR027477">
    <property type="entry name" value="Succ_DH/fumarate_Rdtase_cat_sf"/>
</dbReference>
<dbReference type="InterPro" id="IPR037099">
    <property type="entry name" value="Fum_R/Succ_DH_flav-like_C_sf"/>
</dbReference>
<dbReference type="EC" id="1.4.3.16" evidence="4 10"/>
<dbReference type="PANTHER" id="PTHR42716">
    <property type="entry name" value="L-ASPARTATE OXIDASE"/>
    <property type="match status" value="1"/>
</dbReference>
<keyword evidence="8 11" id="KW-0560">Oxidoreductase</keyword>
<name>A0ABW5BGC7_9PROT</name>
<keyword evidence="12" id="KW-0472">Membrane</keyword>
<comment type="caution">
    <text evidence="15">The sequence shown here is derived from an EMBL/GenBank/DDBJ whole genome shotgun (WGS) entry which is preliminary data.</text>
</comment>
<dbReference type="Pfam" id="PF00890">
    <property type="entry name" value="FAD_binding_2"/>
    <property type="match status" value="1"/>
</dbReference>
<evidence type="ECO:0000256" key="10">
    <source>
        <dbReference type="NCBIfam" id="TIGR00551"/>
    </source>
</evidence>
<evidence type="ECO:0000256" key="12">
    <source>
        <dbReference type="SAM" id="Phobius"/>
    </source>
</evidence>
<dbReference type="PANTHER" id="PTHR42716:SF2">
    <property type="entry name" value="L-ASPARTATE OXIDASE, CHLOROPLASTIC"/>
    <property type="match status" value="1"/>
</dbReference>
<evidence type="ECO:0000256" key="7">
    <source>
        <dbReference type="ARBA" id="ARBA00022827"/>
    </source>
</evidence>
<organism evidence="15 16">
    <name type="scientific">Kiloniella antarctica</name>
    <dbReference type="NCBI Taxonomy" id="1550907"/>
    <lineage>
        <taxon>Bacteria</taxon>
        <taxon>Pseudomonadati</taxon>
        <taxon>Pseudomonadota</taxon>
        <taxon>Alphaproteobacteria</taxon>
        <taxon>Rhodospirillales</taxon>
        <taxon>Kiloniellaceae</taxon>
        <taxon>Kiloniella</taxon>
    </lineage>
</organism>
<feature type="domain" description="FAD-dependent oxidoreductase 2 FAD-binding" evidence="13">
    <location>
        <begin position="13"/>
        <end position="383"/>
    </location>
</feature>
<dbReference type="InterPro" id="IPR005288">
    <property type="entry name" value="NadB"/>
</dbReference>
<evidence type="ECO:0000256" key="1">
    <source>
        <dbReference type="ARBA" id="ARBA00001974"/>
    </source>
</evidence>
<proteinExistence type="inferred from homology"/>
<dbReference type="Gene3D" id="1.20.58.100">
    <property type="entry name" value="Fumarate reductase/succinate dehydrogenase flavoprotein-like, C-terminal domain"/>
    <property type="match status" value="1"/>
</dbReference>
<evidence type="ECO:0000256" key="4">
    <source>
        <dbReference type="ARBA" id="ARBA00012173"/>
    </source>
</evidence>
<evidence type="ECO:0000313" key="16">
    <source>
        <dbReference type="Proteomes" id="UP001597294"/>
    </source>
</evidence>
<dbReference type="SUPFAM" id="SSF56425">
    <property type="entry name" value="Succinate dehydrogenase/fumarate reductase flavoprotein, catalytic domain"/>
    <property type="match status" value="1"/>
</dbReference>
<feature type="domain" description="Fumarate reductase/succinate dehydrogenase flavoprotein-like C-terminal" evidence="14">
    <location>
        <begin position="471"/>
        <end position="527"/>
    </location>
</feature>
<dbReference type="Gene3D" id="3.50.50.60">
    <property type="entry name" value="FAD/NAD(P)-binding domain"/>
    <property type="match status" value="1"/>
</dbReference>
<keyword evidence="12" id="KW-1133">Transmembrane helix</keyword>
<evidence type="ECO:0000259" key="14">
    <source>
        <dbReference type="Pfam" id="PF02910"/>
    </source>
</evidence>
<keyword evidence="6 11" id="KW-0662">Pyridine nucleotide biosynthesis</keyword>
<evidence type="ECO:0000256" key="2">
    <source>
        <dbReference type="ARBA" id="ARBA00004950"/>
    </source>
</evidence>
<dbReference type="SUPFAM" id="SSF46977">
    <property type="entry name" value="Succinate dehydrogenase/fumarate reductase flavoprotein C-terminal domain"/>
    <property type="match status" value="1"/>
</dbReference>
<comment type="similarity">
    <text evidence="3 11">Belongs to the FAD-dependent oxidoreductase 2 family. NadB subfamily.</text>
</comment>
<comment type="subcellular location">
    <subcellularLocation>
        <location evidence="11">Cytoplasm</location>
    </subcellularLocation>
</comment>
<evidence type="ECO:0000256" key="11">
    <source>
        <dbReference type="RuleBase" id="RU362049"/>
    </source>
</evidence>
<dbReference type="PRINTS" id="PR00368">
    <property type="entry name" value="FADPNR"/>
</dbReference>
<evidence type="ECO:0000256" key="9">
    <source>
        <dbReference type="ARBA" id="ARBA00048305"/>
    </source>
</evidence>
<accession>A0ABW5BGC7</accession>
<dbReference type="SUPFAM" id="SSF51905">
    <property type="entry name" value="FAD/NAD(P)-binding domain"/>
    <property type="match status" value="1"/>
</dbReference>
<keyword evidence="5 11" id="KW-0285">Flavoprotein</keyword>